<proteinExistence type="predicted"/>
<name>A0A6J7QLN7_9ZZZZ</name>
<accession>A0A6J7QLN7</accession>
<sequence>MGTTAWRFTGSEIAHWLFWQKNTTGASNTEANTMASCTSPSLVAPSPKNAITASSVPSR</sequence>
<organism evidence="1">
    <name type="scientific">freshwater metagenome</name>
    <dbReference type="NCBI Taxonomy" id="449393"/>
    <lineage>
        <taxon>unclassified sequences</taxon>
        <taxon>metagenomes</taxon>
        <taxon>ecological metagenomes</taxon>
    </lineage>
</organism>
<dbReference type="AlphaFoldDB" id="A0A6J7QLN7"/>
<reference evidence="1" key="1">
    <citation type="submission" date="2020-05" db="EMBL/GenBank/DDBJ databases">
        <authorList>
            <person name="Chiriac C."/>
            <person name="Salcher M."/>
            <person name="Ghai R."/>
            <person name="Kavagutti S V."/>
        </authorList>
    </citation>
    <scope>NUCLEOTIDE SEQUENCE</scope>
</reference>
<gene>
    <name evidence="1" type="ORF">UFOPK3992_01543</name>
</gene>
<protein>
    <submittedName>
        <fullName evidence="1">Unannotated protein</fullName>
    </submittedName>
</protein>
<dbReference type="EMBL" id="CAFBOZ010000248">
    <property type="protein sequence ID" value="CAB5017895.1"/>
    <property type="molecule type" value="Genomic_DNA"/>
</dbReference>
<evidence type="ECO:0000313" key="1">
    <source>
        <dbReference type="EMBL" id="CAB5017895.1"/>
    </source>
</evidence>